<dbReference type="Gene3D" id="3.90.1490.10">
    <property type="entry name" value="putative n-type atp pyrophosphatase, domain 2"/>
    <property type="match status" value="1"/>
</dbReference>
<keyword evidence="2" id="KW-0547">Nucleotide-binding</keyword>
<feature type="domain" description="Diphthamide synthase" evidence="1">
    <location>
        <begin position="6"/>
        <end position="204"/>
    </location>
</feature>
<sequence length="241" mass="27692">MKKMQKAIFCWSGGKDSSYCLYKILTEKLFDVKYLLTTINGKFKRISMHGVREELLDNQAESIGIPLLKVRVTEGTNDEYEKQMETILLKVKLEGIDNVIFGDIFLEDLRIYRENNLARVGMKGIFPLWKMDTTNLINDFIRRQFKAVICCTNDGYLGEEWVGREIDKSFIEQLPATVDPCGENGEYHTFCYDGPLFKNKINFTVGEGVYKALETKTDNVCVLPSNIMAKGFWFCDLLPKA</sequence>
<dbReference type="Pfam" id="PF01902">
    <property type="entry name" value="Diphthami_syn_2"/>
    <property type="match status" value="1"/>
</dbReference>
<gene>
    <name evidence="2" type="ORF">A3G00_02795</name>
</gene>
<dbReference type="Proteomes" id="UP000178347">
    <property type="component" value="Unassembled WGS sequence"/>
</dbReference>
<dbReference type="STRING" id="1798692.A3G00_02795"/>
<dbReference type="SUPFAM" id="SSF52402">
    <property type="entry name" value="Adenine nucleotide alpha hydrolases-like"/>
    <property type="match status" value="1"/>
</dbReference>
<dbReference type="Gene3D" id="3.40.50.620">
    <property type="entry name" value="HUPs"/>
    <property type="match status" value="1"/>
</dbReference>
<name>A0A1F6MRE5_9BACT</name>
<reference evidence="2 3" key="1">
    <citation type="journal article" date="2016" name="Nat. Commun.">
        <title>Thousands of microbial genomes shed light on interconnected biogeochemical processes in an aquifer system.</title>
        <authorList>
            <person name="Anantharaman K."/>
            <person name="Brown C.T."/>
            <person name="Hug L.A."/>
            <person name="Sharon I."/>
            <person name="Castelle C.J."/>
            <person name="Probst A.J."/>
            <person name="Thomas B.C."/>
            <person name="Singh A."/>
            <person name="Wilkins M.J."/>
            <person name="Karaoz U."/>
            <person name="Brodie E.L."/>
            <person name="Williams K.H."/>
            <person name="Hubbard S.S."/>
            <person name="Banfield J.F."/>
        </authorList>
    </citation>
    <scope>NUCLEOTIDE SEQUENCE [LARGE SCALE GENOMIC DNA]</scope>
</reference>
<dbReference type="EMBL" id="MFQN01000022">
    <property type="protein sequence ID" value="OGH74234.1"/>
    <property type="molecule type" value="Genomic_DNA"/>
</dbReference>
<keyword evidence="2" id="KW-0067">ATP-binding</keyword>
<dbReference type="AlphaFoldDB" id="A0A1F6MRE5"/>
<comment type="caution">
    <text evidence="2">The sequence shown here is derived from an EMBL/GenBank/DDBJ whole genome shotgun (WGS) entry which is preliminary data.</text>
</comment>
<dbReference type="CDD" id="cd01994">
    <property type="entry name" value="AANH_PF0828-like"/>
    <property type="match status" value="1"/>
</dbReference>
<evidence type="ECO:0000259" key="1">
    <source>
        <dbReference type="Pfam" id="PF01902"/>
    </source>
</evidence>
<dbReference type="InterPro" id="IPR002761">
    <property type="entry name" value="Diphthami_syn_dom"/>
</dbReference>
<proteinExistence type="predicted"/>
<organism evidence="2 3">
    <name type="scientific">Candidatus Magasanikbacteria bacterium RIFCSPLOWO2_12_FULL_43_12</name>
    <dbReference type="NCBI Taxonomy" id="1798692"/>
    <lineage>
        <taxon>Bacteria</taxon>
        <taxon>Candidatus Magasanikiibacteriota</taxon>
    </lineage>
</organism>
<dbReference type="NCBIfam" id="TIGR00290">
    <property type="entry name" value="MJ0570_dom"/>
    <property type="match status" value="1"/>
</dbReference>
<dbReference type="InterPro" id="IPR014729">
    <property type="entry name" value="Rossmann-like_a/b/a_fold"/>
</dbReference>
<dbReference type="InterPro" id="IPR030662">
    <property type="entry name" value="DPH6/MJ0570"/>
</dbReference>
<accession>A0A1F6MRE5</accession>
<protein>
    <submittedName>
        <fullName evidence="2">ATP-binding protein</fullName>
    </submittedName>
</protein>
<evidence type="ECO:0000313" key="2">
    <source>
        <dbReference type="EMBL" id="OGH74234.1"/>
    </source>
</evidence>
<evidence type="ECO:0000313" key="3">
    <source>
        <dbReference type="Proteomes" id="UP000178347"/>
    </source>
</evidence>
<dbReference type="PIRSF" id="PIRSF039123">
    <property type="entry name" value="Diphthamide_synthase"/>
    <property type="match status" value="1"/>
</dbReference>
<dbReference type="GO" id="GO:0005524">
    <property type="term" value="F:ATP binding"/>
    <property type="evidence" value="ECO:0007669"/>
    <property type="project" value="UniProtKB-KW"/>
</dbReference>